<keyword evidence="1" id="KW-0472">Membrane</keyword>
<dbReference type="EMBL" id="QZEY01000002">
    <property type="protein sequence ID" value="RJL34606.1"/>
    <property type="molecule type" value="Genomic_DNA"/>
</dbReference>
<evidence type="ECO:0000313" key="3">
    <source>
        <dbReference type="Proteomes" id="UP000265768"/>
    </source>
</evidence>
<organism evidence="2 3">
    <name type="scientific">Bailinhaonella thermotolerans</name>
    <dbReference type="NCBI Taxonomy" id="1070861"/>
    <lineage>
        <taxon>Bacteria</taxon>
        <taxon>Bacillati</taxon>
        <taxon>Actinomycetota</taxon>
        <taxon>Actinomycetes</taxon>
        <taxon>Streptosporangiales</taxon>
        <taxon>Streptosporangiaceae</taxon>
        <taxon>Bailinhaonella</taxon>
    </lineage>
</organism>
<name>A0A3A4BTI2_9ACTN</name>
<dbReference type="AlphaFoldDB" id="A0A3A4BTI2"/>
<keyword evidence="1" id="KW-1133">Transmembrane helix</keyword>
<protein>
    <submittedName>
        <fullName evidence="2">Pentapeptide repeat-containing protein</fullName>
    </submittedName>
</protein>
<gene>
    <name evidence="2" type="ORF">D5H75_06105</name>
</gene>
<keyword evidence="1" id="KW-0812">Transmembrane</keyword>
<evidence type="ECO:0000256" key="1">
    <source>
        <dbReference type="SAM" id="Phobius"/>
    </source>
</evidence>
<accession>A0A3A4BTI2</accession>
<proteinExistence type="predicted"/>
<keyword evidence="3" id="KW-1185">Reference proteome</keyword>
<dbReference type="Proteomes" id="UP000265768">
    <property type="component" value="Unassembled WGS sequence"/>
</dbReference>
<comment type="caution">
    <text evidence="2">The sequence shown here is derived from an EMBL/GenBank/DDBJ whole genome shotgun (WGS) entry which is preliminary data.</text>
</comment>
<dbReference type="Gene3D" id="2.160.20.80">
    <property type="entry name" value="E3 ubiquitin-protein ligase SopA"/>
    <property type="match status" value="1"/>
</dbReference>
<evidence type="ECO:0000313" key="2">
    <source>
        <dbReference type="EMBL" id="RJL34606.1"/>
    </source>
</evidence>
<feature type="transmembrane region" description="Helical" evidence="1">
    <location>
        <begin position="12"/>
        <end position="30"/>
    </location>
</feature>
<reference evidence="2 3" key="1">
    <citation type="submission" date="2018-09" db="EMBL/GenBank/DDBJ databases">
        <title>YIM 75507 draft genome.</title>
        <authorList>
            <person name="Tang S."/>
            <person name="Feng Y."/>
        </authorList>
    </citation>
    <scope>NUCLEOTIDE SEQUENCE [LARGE SCALE GENOMIC DNA]</scope>
    <source>
        <strain evidence="2 3">YIM 75507</strain>
    </source>
</reference>
<dbReference type="OrthoDB" id="8440251at2"/>
<sequence>MPLERLIDIIKLSFAAVAGIGGVIALVLGYRRQKVFEAAERRAEGAEQREATKLFNERFTIASDKLGHESPAVVLAGVHALARLADDAPTGGLRQTVIDVLCAYLRMPYTPPPGNDATTYQRLAYAGYREVRHTIIRLISARLREGVPISWQGHDFDLTGVVFDGGDFSDAIFSGGEVSFRDAVFRSGRIHFERSAFLGCTADFKGASFEGAQVDFRGSQFRDCLLDLHGARFSAGEVCFDQCVFLGGEMHANECVFSGAEVGFNQAIFSADAISFYGAEFSAGKVGFWGTLFAGRSGFRYARFTGAHVTFYNAQFSSGEVDFEAARFLSGLVGFRGAEFTGSKVDFRFSRFLGGALDLGQVSGHVPPLLPSDTLPGVTMPTSPRETSG</sequence>